<reference evidence="2 3" key="1">
    <citation type="journal article" date="2012" name="Science">
        <title>The Paleozoic origin of enzymatic lignin decomposition reconstructed from 31 fungal genomes.</title>
        <authorList>
            <person name="Floudas D."/>
            <person name="Binder M."/>
            <person name="Riley R."/>
            <person name="Barry K."/>
            <person name="Blanchette R.A."/>
            <person name="Henrissat B."/>
            <person name="Martinez A.T."/>
            <person name="Otillar R."/>
            <person name="Spatafora J.W."/>
            <person name="Yadav J.S."/>
            <person name="Aerts A."/>
            <person name="Benoit I."/>
            <person name="Boyd A."/>
            <person name="Carlson A."/>
            <person name="Copeland A."/>
            <person name="Coutinho P.M."/>
            <person name="de Vries R.P."/>
            <person name="Ferreira P."/>
            <person name="Findley K."/>
            <person name="Foster B."/>
            <person name="Gaskell J."/>
            <person name="Glotzer D."/>
            <person name="Gorecki P."/>
            <person name="Heitman J."/>
            <person name="Hesse C."/>
            <person name="Hori C."/>
            <person name="Igarashi K."/>
            <person name="Jurgens J.A."/>
            <person name="Kallen N."/>
            <person name="Kersten P."/>
            <person name="Kohler A."/>
            <person name="Kuees U."/>
            <person name="Kumar T.K.A."/>
            <person name="Kuo A."/>
            <person name="LaButti K."/>
            <person name="Larrondo L.F."/>
            <person name="Lindquist E."/>
            <person name="Ling A."/>
            <person name="Lombard V."/>
            <person name="Lucas S."/>
            <person name="Lundell T."/>
            <person name="Martin R."/>
            <person name="McLaughlin D.J."/>
            <person name="Morgenstern I."/>
            <person name="Morin E."/>
            <person name="Murat C."/>
            <person name="Nagy L.G."/>
            <person name="Nolan M."/>
            <person name="Ohm R.A."/>
            <person name="Patyshakuliyeva A."/>
            <person name="Rokas A."/>
            <person name="Ruiz-Duenas F.J."/>
            <person name="Sabat G."/>
            <person name="Salamov A."/>
            <person name="Samejima M."/>
            <person name="Schmutz J."/>
            <person name="Slot J.C."/>
            <person name="St John F."/>
            <person name="Stenlid J."/>
            <person name="Sun H."/>
            <person name="Sun S."/>
            <person name="Syed K."/>
            <person name="Tsang A."/>
            <person name="Wiebenga A."/>
            <person name="Young D."/>
            <person name="Pisabarro A."/>
            <person name="Eastwood D.C."/>
            <person name="Martin F."/>
            <person name="Cullen D."/>
            <person name="Grigoriev I.V."/>
            <person name="Hibbett D.S."/>
        </authorList>
    </citation>
    <scope>NUCLEOTIDE SEQUENCE [LARGE SCALE GENOMIC DNA]</scope>
    <source>
        <strain evidence="2 3">MD-104</strain>
    </source>
</reference>
<dbReference type="AlphaFoldDB" id="A0A2H3J058"/>
<name>A0A2H3J058_WOLCO</name>
<evidence type="ECO:0000256" key="1">
    <source>
        <dbReference type="SAM" id="MobiDB-lite"/>
    </source>
</evidence>
<protein>
    <submittedName>
        <fullName evidence="2">Uncharacterized protein</fullName>
    </submittedName>
</protein>
<sequence>MHPDSEVSDDLPPPLSVRPAMVSLAGAERRLWISPAGEWSADGPQGPSDRDRAARRCRVLPPRSSRRNPSDGKFRSVMTIDLIAWGAVVGAPRGTVQIRSHPQQLPACGFSFRPPRLQQTETSQREAHRRFVVFTTFLFYLSSVLSNLA</sequence>
<organism evidence="2 3">
    <name type="scientific">Wolfiporia cocos (strain MD-104)</name>
    <name type="common">Brown rot fungus</name>
    <dbReference type="NCBI Taxonomy" id="742152"/>
    <lineage>
        <taxon>Eukaryota</taxon>
        <taxon>Fungi</taxon>
        <taxon>Dikarya</taxon>
        <taxon>Basidiomycota</taxon>
        <taxon>Agaricomycotina</taxon>
        <taxon>Agaricomycetes</taxon>
        <taxon>Polyporales</taxon>
        <taxon>Phaeolaceae</taxon>
        <taxon>Wolfiporia</taxon>
    </lineage>
</organism>
<evidence type="ECO:0000313" key="2">
    <source>
        <dbReference type="EMBL" id="PCH35620.1"/>
    </source>
</evidence>
<proteinExistence type="predicted"/>
<gene>
    <name evidence="2" type="ORF">WOLCODRAFT_156321</name>
</gene>
<accession>A0A2H3J058</accession>
<evidence type="ECO:0000313" key="3">
    <source>
        <dbReference type="Proteomes" id="UP000218811"/>
    </source>
</evidence>
<dbReference type="EMBL" id="KB467854">
    <property type="protein sequence ID" value="PCH35620.1"/>
    <property type="molecule type" value="Genomic_DNA"/>
</dbReference>
<keyword evidence="3" id="KW-1185">Reference proteome</keyword>
<dbReference type="Proteomes" id="UP000218811">
    <property type="component" value="Unassembled WGS sequence"/>
</dbReference>
<feature type="region of interest" description="Disordered" evidence="1">
    <location>
        <begin position="35"/>
        <end position="72"/>
    </location>
</feature>